<protein>
    <submittedName>
        <fullName evidence="1">Uncharacterized protein</fullName>
    </submittedName>
</protein>
<reference evidence="1 2" key="1">
    <citation type="submission" date="2019-11" db="EMBL/GenBank/DDBJ databases">
        <authorList>
            <person name="Dong K."/>
        </authorList>
    </citation>
    <scope>NUCLEOTIDE SEQUENCE [LARGE SCALE GENOMIC DNA]</scope>
    <source>
        <strain evidence="1 2">DK608</strain>
    </source>
</reference>
<proteinExistence type="predicted"/>
<keyword evidence="2" id="KW-1185">Reference proteome</keyword>
<evidence type="ECO:0000313" key="1">
    <source>
        <dbReference type="EMBL" id="MTH66718.1"/>
    </source>
</evidence>
<dbReference type="Proteomes" id="UP000478740">
    <property type="component" value="Unassembled WGS sequence"/>
</dbReference>
<dbReference type="AlphaFoldDB" id="A0A6L6J4C9"/>
<evidence type="ECO:0000313" key="2">
    <source>
        <dbReference type="Proteomes" id="UP000478740"/>
    </source>
</evidence>
<dbReference type="RefSeq" id="WP_155046354.1">
    <property type="nucleotide sequence ID" value="NZ_WMIH01000054.1"/>
</dbReference>
<sequence>MTADMRQQLEACAAAGMLMAEAARHLGCSKEKVRYWARNLGIQFPEYVLSAPVQPRERDDSKRAVICGSRYASDYSSDRVSLPRMPWDDAEGTLAARPETDPPRGIMSTVPGTLRADMALAAIRAAHAAHRSGEDA</sequence>
<gene>
    <name evidence="1" type="ORF">GL284_20990</name>
</gene>
<dbReference type="EMBL" id="WMII01000054">
    <property type="protein sequence ID" value="MTH66718.1"/>
    <property type="molecule type" value="Genomic_DNA"/>
</dbReference>
<name>A0A6L6J4C9_9RHOB</name>
<organism evidence="1 2">
    <name type="scientific">Paracoccus shanxieyensis</name>
    <dbReference type="NCBI Taxonomy" id="2675752"/>
    <lineage>
        <taxon>Bacteria</taxon>
        <taxon>Pseudomonadati</taxon>
        <taxon>Pseudomonadota</taxon>
        <taxon>Alphaproteobacteria</taxon>
        <taxon>Rhodobacterales</taxon>
        <taxon>Paracoccaceae</taxon>
        <taxon>Paracoccus</taxon>
    </lineage>
</organism>
<accession>A0A6L6J4C9</accession>
<comment type="caution">
    <text evidence="1">The sequence shown here is derived from an EMBL/GenBank/DDBJ whole genome shotgun (WGS) entry which is preliminary data.</text>
</comment>